<accession>A0A3R9MC10</accession>
<dbReference type="InterPro" id="IPR045549">
    <property type="entry name" value="bpX4"/>
</dbReference>
<sequence>MTMTLAEFIEEIWTAGTCTVSPAPMPAEQENELAALAWLERAYAEDAQHQPAPVPAFEADAALWAARYLYRAVQLTVLRELDDTAVRVWLQEYPGPVTPAAHYSADLLLRHLPDLLRLCQGLAPADALVQHLQATLHHWPLSAVGAKLAELPDPVPVLDHPGLRLLYADRLLAARDLALARHPAVRELLHEVLGQFAPDLWPEFHAAGTAAST</sequence>
<gene>
    <name evidence="2" type="ORF">EI290_05140</name>
</gene>
<dbReference type="EMBL" id="RWIS01000002">
    <property type="protein sequence ID" value="RSK36270.1"/>
    <property type="molecule type" value="Genomic_DNA"/>
</dbReference>
<protein>
    <recommendedName>
        <fullName evidence="1">MoxR-vWA-beta-propeller ternary system domain-containing protein</fullName>
    </recommendedName>
</protein>
<organism evidence="2 3">
    <name type="scientific">Hymenobacter metallilatus</name>
    <dbReference type="NCBI Taxonomy" id="2493666"/>
    <lineage>
        <taxon>Bacteria</taxon>
        <taxon>Pseudomonadati</taxon>
        <taxon>Bacteroidota</taxon>
        <taxon>Cytophagia</taxon>
        <taxon>Cytophagales</taxon>
        <taxon>Hymenobacteraceae</taxon>
        <taxon>Hymenobacter</taxon>
    </lineage>
</organism>
<proteinExistence type="predicted"/>
<name>A0A3R9MC10_9BACT</name>
<evidence type="ECO:0000259" key="1">
    <source>
        <dbReference type="Pfam" id="PF19920"/>
    </source>
</evidence>
<dbReference type="Pfam" id="PF19920">
    <property type="entry name" value="bpX4"/>
    <property type="match status" value="1"/>
</dbReference>
<dbReference type="Proteomes" id="UP000280066">
    <property type="component" value="Unassembled WGS sequence"/>
</dbReference>
<keyword evidence="3" id="KW-1185">Reference proteome</keyword>
<evidence type="ECO:0000313" key="2">
    <source>
        <dbReference type="EMBL" id="RSK36270.1"/>
    </source>
</evidence>
<reference evidence="2 3" key="1">
    <citation type="submission" date="2018-12" db="EMBL/GenBank/DDBJ databases">
        <authorList>
            <person name="Feng G."/>
            <person name="Zhu H."/>
        </authorList>
    </citation>
    <scope>NUCLEOTIDE SEQUENCE [LARGE SCALE GENOMIC DNA]</scope>
    <source>
        <strain evidence="2 3">9PBR-2</strain>
    </source>
</reference>
<comment type="caution">
    <text evidence="2">The sequence shown here is derived from an EMBL/GenBank/DDBJ whole genome shotgun (WGS) entry which is preliminary data.</text>
</comment>
<dbReference type="AlphaFoldDB" id="A0A3R9MC10"/>
<evidence type="ECO:0000313" key="3">
    <source>
        <dbReference type="Proteomes" id="UP000280066"/>
    </source>
</evidence>
<feature type="domain" description="MoxR-vWA-beta-propeller ternary system" evidence="1">
    <location>
        <begin position="5"/>
        <end position="204"/>
    </location>
</feature>
<dbReference type="OrthoDB" id="886582at2"/>